<name>A0AB34IL58_PRYPA</name>
<dbReference type="InterPro" id="IPR001853">
    <property type="entry name" value="DSBA-like_thioredoxin_dom"/>
</dbReference>
<accession>A0AB34IL58</accession>
<dbReference type="Proteomes" id="UP001515480">
    <property type="component" value="Unassembled WGS sequence"/>
</dbReference>
<feature type="domain" description="DSBA-like thioredoxin" evidence="1">
    <location>
        <begin position="78"/>
        <end position="199"/>
    </location>
</feature>
<protein>
    <recommendedName>
        <fullName evidence="1">DSBA-like thioredoxin domain-containing protein</fullName>
    </recommendedName>
</protein>
<dbReference type="InterPro" id="IPR036249">
    <property type="entry name" value="Thioredoxin-like_sf"/>
</dbReference>
<dbReference type="GO" id="GO:0016491">
    <property type="term" value="F:oxidoreductase activity"/>
    <property type="evidence" value="ECO:0007669"/>
    <property type="project" value="InterPro"/>
</dbReference>
<dbReference type="PANTHER" id="PTHR13887:SF41">
    <property type="entry name" value="THIOREDOXIN SUPERFAMILY PROTEIN"/>
    <property type="match status" value="1"/>
</dbReference>
<evidence type="ECO:0000313" key="3">
    <source>
        <dbReference type="Proteomes" id="UP001515480"/>
    </source>
</evidence>
<dbReference type="PANTHER" id="PTHR13887">
    <property type="entry name" value="GLUTATHIONE S-TRANSFERASE KAPPA"/>
    <property type="match status" value="1"/>
</dbReference>
<proteinExistence type="predicted"/>
<dbReference type="SUPFAM" id="SSF52833">
    <property type="entry name" value="Thioredoxin-like"/>
    <property type="match status" value="1"/>
</dbReference>
<evidence type="ECO:0000313" key="2">
    <source>
        <dbReference type="EMBL" id="KAL1499977.1"/>
    </source>
</evidence>
<organism evidence="2 3">
    <name type="scientific">Prymnesium parvum</name>
    <name type="common">Toxic golden alga</name>
    <dbReference type="NCBI Taxonomy" id="97485"/>
    <lineage>
        <taxon>Eukaryota</taxon>
        <taxon>Haptista</taxon>
        <taxon>Haptophyta</taxon>
        <taxon>Prymnesiophyceae</taxon>
        <taxon>Prymnesiales</taxon>
        <taxon>Prymnesiaceae</taxon>
        <taxon>Prymnesium</taxon>
    </lineage>
</organism>
<comment type="caution">
    <text evidence="2">The sequence shown here is derived from an EMBL/GenBank/DDBJ whole genome shotgun (WGS) entry which is preliminary data.</text>
</comment>
<gene>
    <name evidence="2" type="ORF">AB1Y20_012656</name>
</gene>
<dbReference type="EMBL" id="JBGBPQ010000024">
    <property type="protein sequence ID" value="KAL1499977.1"/>
    <property type="molecule type" value="Genomic_DNA"/>
</dbReference>
<reference evidence="2 3" key="1">
    <citation type="journal article" date="2024" name="Science">
        <title>Giant polyketide synthase enzymes in the biosynthesis of giant marine polyether toxins.</title>
        <authorList>
            <person name="Fallon T.R."/>
            <person name="Shende V.V."/>
            <person name="Wierzbicki I.H."/>
            <person name="Pendleton A.L."/>
            <person name="Watervoot N.F."/>
            <person name="Auber R.P."/>
            <person name="Gonzalez D.J."/>
            <person name="Wisecaver J.H."/>
            <person name="Moore B.S."/>
        </authorList>
    </citation>
    <scope>NUCLEOTIDE SEQUENCE [LARGE SCALE GENOMIC DNA]</scope>
    <source>
        <strain evidence="2 3">12B1</strain>
    </source>
</reference>
<keyword evidence="3" id="KW-1185">Reference proteome</keyword>
<evidence type="ECO:0000259" key="1">
    <source>
        <dbReference type="Pfam" id="PF01323"/>
    </source>
</evidence>
<dbReference type="AlphaFoldDB" id="A0AB34IL58"/>
<sequence length="216" mass="23593">MSSLLLSAAAAIPVKTWLLRALEQEGGNATFDLTIERRPFFLYPGGAHHIKPWGERVDALYHPTASAGLAALGRAAGYSFDMSAPLSDTTDSHRLVLWAERQQRAKGEALALAVGRRYFEQARALADHAVLLEAAAEVGLDRAAALAYLQSDEGREEVWQAAVDAQRQGIHSIPVFMFSAGEFSETVHGSADVERFSQVFQAIKRHWKAREASSCS</sequence>
<dbReference type="Pfam" id="PF01323">
    <property type="entry name" value="DSBA"/>
    <property type="match status" value="1"/>
</dbReference>
<dbReference type="Gene3D" id="3.40.30.10">
    <property type="entry name" value="Glutaredoxin"/>
    <property type="match status" value="1"/>
</dbReference>